<proteinExistence type="predicted"/>
<evidence type="ECO:0000256" key="1">
    <source>
        <dbReference type="SAM" id="MobiDB-lite"/>
    </source>
</evidence>
<feature type="compositionally biased region" description="Acidic residues" evidence="1">
    <location>
        <begin position="99"/>
        <end position="139"/>
    </location>
</feature>
<evidence type="ECO:0000313" key="4">
    <source>
        <dbReference type="Proteomes" id="UP001549920"/>
    </source>
</evidence>
<feature type="region of interest" description="Disordered" evidence="1">
    <location>
        <begin position="59"/>
        <end position="198"/>
    </location>
</feature>
<name>A0ABR3HH24_LOXSC</name>
<reference evidence="3 4" key="1">
    <citation type="submission" date="2024-06" db="EMBL/GenBank/DDBJ databases">
        <title>A chromosome-level genome assembly of beet webworm, Loxostege sticticalis.</title>
        <authorList>
            <person name="Zhang Y."/>
        </authorList>
    </citation>
    <scope>NUCLEOTIDE SEQUENCE [LARGE SCALE GENOMIC DNA]</scope>
    <source>
        <strain evidence="3">AQ026</strain>
        <tissue evidence="3">Whole body</tissue>
    </source>
</reference>
<keyword evidence="2" id="KW-0732">Signal</keyword>
<feature type="region of interest" description="Disordered" evidence="1">
    <location>
        <begin position="229"/>
        <end position="287"/>
    </location>
</feature>
<comment type="caution">
    <text evidence="3">The sequence shown here is derived from an EMBL/GenBank/DDBJ whole genome shotgun (WGS) entry which is preliminary data.</text>
</comment>
<feature type="chain" id="PRO_5045516796" evidence="2">
    <location>
        <begin position="19"/>
        <end position="347"/>
    </location>
</feature>
<evidence type="ECO:0000256" key="2">
    <source>
        <dbReference type="SAM" id="SignalP"/>
    </source>
</evidence>
<feature type="compositionally biased region" description="Polar residues" evidence="1">
    <location>
        <begin position="242"/>
        <end position="252"/>
    </location>
</feature>
<feature type="compositionally biased region" description="Acidic residues" evidence="1">
    <location>
        <begin position="75"/>
        <end position="84"/>
    </location>
</feature>
<dbReference type="Proteomes" id="UP001549920">
    <property type="component" value="Unassembled WGS sequence"/>
</dbReference>
<evidence type="ECO:0000313" key="3">
    <source>
        <dbReference type="EMBL" id="KAL0869698.1"/>
    </source>
</evidence>
<accession>A0ABR3HH24</accession>
<feature type="region of interest" description="Disordered" evidence="1">
    <location>
        <begin position="304"/>
        <end position="347"/>
    </location>
</feature>
<feature type="compositionally biased region" description="Low complexity" evidence="1">
    <location>
        <begin position="322"/>
        <end position="337"/>
    </location>
</feature>
<keyword evidence="4" id="KW-1185">Reference proteome</keyword>
<feature type="signal peptide" evidence="2">
    <location>
        <begin position="1"/>
        <end position="18"/>
    </location>
</feature>
<sequence length="347" mass="40450">MTSTLWILGMACLVMVQAQRYDRRPQRFQQESPSAPQNQRQFVTKDVTLYLTPSQVRALEASREGNEQSGAQELSEQEAQELEEEIKSQLEQQNIYINDESEEPSNEEPTNEEPTNEESTDEEPNNEEPTNEEPIDEEPPVIIPRPQQKVAPRPKTQGNQKYVAPSRRLNNQNSRPKSPERYSFAKQSTNERVQDGNANYKLIKVQRDPLRTKQYNYIPYAYLGDYTTEAQQPEEANEETETPLNVKTFRNPQITEEPQEEDENQEQSQLNKEKSNPRYTLRYNDQKQRAEYQRFLLRLEKENRAEAISESSSGVRPKATQRRPSSSGNRSGRPWGSQKSLRHYWSH</sequence>
<gene>
    <name evidence="3" type="ORF">ABMA27_005942</name>
</gene>
<organism evidence="3 4">
    <name type="scientific">Loxostege sticticalis</name>
    <name type="common">Beet webworm moth</name>
    <dbReference type="NCBI Taxonomy" id="481309"/>
    <lineage>
        <taxon>Eukaryota</taxon>
        <taxon>Metazoa</taxon>
        <taxon>Ecdysozoa</taxon>
        <taxon>Arthropoda</taxon>
        <taxon>Hexapoda</taxon>
        <taxon>Insecta</taxon>
        <taxon>Pterygota</taxon>
        <taxon>Neoptera</taxon>
        <taxon>Endopterygota</taxon>
        <taxon>Lepidoptera</taxon>
        <taxon>Glossata</taxon>
        <taxon>Ditrysia</taxon>
        <taxon>Pyraloidea</taxon>
        <taxon>Crambidae</taxon>
        <taxon>Pyraustinae</taxon>
        <taxon>Loxostege</taxon>
    </lineage>
</organism>
<dbReference type="EMBL" id="JBEUOH010000019">
    <property type="protein sequence ID" value="KAL0869698.1"/>
    <property type="molecule type" value="Genomic_DNA"/>
</dbReference>
<protein>
    <submittedName>
        <fullName evidence="3">Uncharacterized protein</fullName>
    </submittedName>
</protein>